<evidence type="ECO:0000313" key="4">
    <source>
        <dbReference type="EMBL" id="GGP11670.1"/>
    </source>
</evidence>
<feature type="compositionally biased region" description="Polar residues" evidence="2">
    <location>
        <begin position="280"/>
        <end position="289"/>
    </location>
</feature>
<organism evidence="4 5">
    <name type="scientific">Nonomuraea glycinis</name>
    <dbReference type="NCBI Taxonomy" id="2047744"/>
    <lineage>
        <taxon>Bacteria</taxon>
        <taxon>Bacillati</taxon>
        <taxon>Actinomycetota</taxon>
        <taxon>Actinomycetes</taxon>
        <taxon>Streptosporangiales</taxon>
        <taxon>Streptosporangiaceae</taxon>
        <taxon>Nonomuraea</taxon>
    </lineage>
</organism>
<keyword evidence="1" id="KW-0175">Coiled coil</keyword>
<feature type="coiled-coil region" evidence="1">
    <location>
        <begin position="61"/>
        <end position="88"/>
    </location>
</feature>
<evidence type="ECO:0000256" key="2">
    <source>
        <dbReference type="SAM" id="MobiDB-lite"/>
    </source>
</evidence>
<keyword evidence="5" id="KW-1185">Reference proteome</keyword>
<dbReference type="AlphaFoldDB" id="A0A918A8R3"/>
<sequence>MHMRSGRRGRGAWWGAVAIGGSIALVLSGAPLSAQASSLAADTIVCPSVAGQLQEIPAAAQNEVDRNLALLETQIQEANDRLADTQGQGGPNFVQNAILGPLADKRAATLDRIAIAIGRSAERPDNLAALATCRLSDSGGNDTSPSPSPSPSPAPDDNATSPPPAQDDNGGSAQRIVCPSVNDQLPEIPAAAQNEVDRNLALLETQIQEANDRLADTQGQGGPNFVQNAILGPLADKRAATLDRIAIAIGRSAERPDNLAALAPCSLDDAGAPAPDPGTGSPSPQPTDGQNGGGQSEEEIAAAIGPSAEDFIDIRQVARTRQPQARGNGSRGVFVSDCGTNEEEHRNTDNLINAPGVVNAAQHLHDYVGNVSADAFSTNESLAASDTTCRNKADQTTYFWPVLRVRGPNDEPGAPEVDKNNIGTPVRASVARLEYRGNPTSPVTAAPRFLRLNFGDAKAVTNGPANARPVWTCTGFTDRITDKYPICPSGSRVTRIFDMPSCWDGQNIDSANHRDHLVFPDDNGACPSGTKAVPQLRMTLIYNDLPNTRPNGTDVPFAVDSFASERHSPITDHVGAIGVISDQLMGTIVECINNGRRC</sequence>
<name>A0A918A8R3_9ACTN</name>
<reference evidence="4" key="1">
    <citation type="journal article" date="2014" name="Int. J. Syst. Evol. Microbiol.">
        <title>Complete genome sequence of Corynebacterium casei LMG S-19264T (=DSM 44701T), isolated from a smear-ripened cheese.</title>
        <authorList>
            <consortium name="US DOE Joint Genome Institute (JGI-PGF)"/>
            <person name="Walter F."/>
            <person name="Albersmeier A."/>
            <person name="Kalinowski J."/>
            <person name="Ruckert C."/>
        </authorList>
    </citation>
    <scope>NUCLEOTIDE SEQUENCE</scope>
    <source>
        <strain evidence="4">CGMCC 4.7430</strain>
    </source>
</reference>
<proteinExistence type="predicted"/>
<dbReference type="PANTHER" id="PTHR43662">
    <property type="match status" value="1"/>
</dbReference>
<gene>
    <name evidence="4" type="ORF">GCM10012278_56360</name>
</gene>
<evidence type="ECO:0000259" key="3">
    <source>
        <dbReference type="Pfam" id="PF09362"/>
    </source>
</evidence>
<dbReference type="PANTHER" id="PTHR43662:SF3">
    <property type="entry name" value="DOMAIN PROTEIN, PUTATIVE (AFU_ORTHOLOGUE AFUA_6G11970)-RELATED"/>
    <property type="match status" value="1"/>
</dbReference>
<feature type="region of interest" description="Disordered" evidence="2">
    <location>
        <begin position="134"/>
        <end position="176"/>
    </location>
</feature>
<reference evidence="4" key="2">
    <citation type="submission" date="2020-09" db="EMBL/GenBank/DDBJ databases">
        <authorList>
            <person name="Sun Q."/>
            <person name="Zhou Y."/>
        </authorList>
    </citation>
    <scope>NUCLEOTIDE SEQUENCE</scope>
    <source>
        <strain evidence="4">CGMCC 4.7430</strain>
    </source>
</reference>
<feature type="region of interest" description="Disordered" evidence="2">
    <location>
        <begin position="265"/>
        <end position="296"/>
    </location>
</feature>
<comment type="caution">
    <text evidence="4">The sequence shown here is derived from an EMBL/GenBank/DDBJ whole genome shotgun (WGS) entry which is preliminary data.</text>
</comment>
<protein>
    <recommendedName>
        <fullName evidence="3">DUF1996 domain-containing protein</fullName>
    </recommendedName>
</protein>
<accession>A0A918A8R3</accession>
<evidence type="ECO:0000256" key="1">
    <source>
        <dbReference type="SAM" id="Coils"/>
    </source>
</evidence>
<evidence type="ECO:0000313" key="5">
    <source>
        <dbReference type="Proteomes" id="UP000660745"/>
    </source>
</evidence>
<feature type="domain" description="DUF1996" evidence="3">
    <location>
        <begin position="354"/>
        <end position="545"/>
    </location>
</feature>
<feature type="coiled-coil region" evidence="1">
    <location>
        <begin position="193"/>
        <end position="220"/>
    </location>
</feature>
<feature type="compositionally biased region" description="Low complexity" evidence="2">
    <location>
        <begin position="136"/>
        <end position="145"/>
    </location>
</feature>
<dbReference type="Pfam" id="PF09362">
    <property type="entry name" value="DUF1996"/>
    <property type="match status" value="1"/>
</dbReference>
<dbReference type="Proteomes" id="UP000660745">
    <property type="component" value="Unassembled WGS sequence"/>
</dbReference>
<dbReference type="EMBL" id="BMNK01000011">
    <property type="protein sequence ID" value="GGP11670.1"/>
    <property type="molecule type" value="Genomic_DNA"/>
</dbReference>
<dbReference type="InterPro" id="IPR018535">
    <property type="entry name" value="DUF1996"/>
</dbReference>